<dbReference type="Proteomes" id="UP000477782">
    <property type="component" value="Unassembled WGS sequence"/>
</dbReference>
<dbReference type="GO" id="GO:0004803">
    <property type="term" value="F:transposase activity"/>
    <property type="evidence" value="ECO:0007669"/>
    <property type="project" value="InterPro"/>
</dbReference>
<dbReference type="Pfam" id="PF01527">
    <property type="entry name" value="HTH_Tnp_1"/>
    <property type="match status" value="1"/>
</dbReference>
<gene>
    <name evidence="1" type="ORF">G4Z14_15415</name>
</gene>
<evidence type="ECO:0000313" key="1">
    <source>
        <dbReference type="EMBL" id="NEY91688.1"/>
    </source>
</evidence>
<sequence>MTKRRKRRVWSDDEKRMICGQTRVPGVSVSQVARRYDVNANLVFAWLRDVRFADADAGDVACFLPVEIVAEANAPVAVPAADGHIEIELAGGHRMRISGGYDPEALARLIRGLSA</sequence>
<keyword evidence="2" id="KW-1185">Reference proteome</keyword>
<evidence type="ECO:0000313" key="2">
    <source>
        <dbReference type="Proteomes" id="UP000477782"/>
    </source>
</evidence>
<dbReference type="InterPro" id="IPR002514">
    <property type="entry name" value="Transposase_8"/>
</dbReference>
<organism evidence="1 2">
    <name type="scientific">Tabrizicola oligotrophica</name>
    <dbReference type="NCBI Taxonomy" id="2710650"/>
    <lineage>
        <taxon>Bacteria</taxon>
        <taxon>Pseudomonadati</taxon>
        <taxon>Pseudomonadota</taxon>
        <taxon>Alphaproteobacteria</taxon>
        <taxon>Rhodobacterales</taxon>
        <taxon>Paracoccaceae</taxon>
        <taxon>Tabrizicola</taxon>
    </lineage>
</organism>
<proteinExistence type="predicted"/>
<accession>A0A6M0QW24</accession>
<comment type="caution">
    <text evidence="1">The sequence shown here is derived from an EMBL/GenBank/DDBJ whole genome shotgun (WGS) entry which is preliminary data.</text>
</comment>
<dbReference type="InterPro" id="IPR010921">
    <property type="entry name" value="Trp_repressor/repl_initiator"/>
</dbReference>
<dbReference type="NCBIfam" id="NF047595">
    <property type="entry name" value="IS66_ISRel24_TnpA"/>
    <property type="match status" value="1"/>
</dbReference>
<reference evidence="1 2" key="1">
    <citation type="submission" date="2020-02" db="EMBL/GenBank/DDBJ databases">
        <authorList>
            <person name="Chen W.-M."/>
        </authorList>
    </citation>
    <scope>NUCLEOTIDE SEQUENCE [LARGE SCALE GENOMIC DNA]</scope>
    <source>
        <strain evidence="1 2">KMS-5</strain>
    </source>
</reference>
<dbReference type="PANTHER" id="PTHR37936">
    <property type="entry name" value="TRANSPOSASE INSC FOR INSERTION ELEMENT IS2A-RELATED"/>
    <property type="match status" value="1"/>
</dbReference>
<dbReference type="GO" id="GO:0043565">
    <property type="term" value="F:sequence-specific DNA binding"/>
    <property type="evidence" value="ECO:0007669"/>
    <property type="project" value="InterPro"/>
</dbReference>
<dbReference type="GO" id="GO:0006313">
    <property type="term" value="P:DNA transposition"/>
    <property type="evidence" value="ECO:0007669"/>
    <property type="project" value="InterPro"/>
</dbReference>
<dbReference type="AlphaFoldDB" id="A0A6M0QW24"/>
<name>A0A6M0QW24_9RHOB</name>
<protein>
    <submittedName>
        <fullName evidence="1">Transposase</fullName>
    </submittedName>
</protein>
<dbReference type="EMBL" id="JAAIVJ010000011">
    <property type="protein sequence ID" value="NEY91688.1"/>
    <property type="molecule type" value="Genomic_DNA"/>
</dbReference>
<dbReference type="SUPFAM" id="SSF48295">
    <property type="entry name" value="TrpR-like"/>
    <property type="match status" value="1"/>
</dbReference>
<dbReference type="PANTHER" id="PTHR37936:SF3">
    <property type="entry name" value="TRANSPOSASE INSC FOR INSERTION ELEMENT IS2A-RELATED"/>
    <property type="match status" value="1"/>
</dbReference>
<dbReference type="RefSeq" id="WP_164627344.1">
    <property type="nucleotide sequence ID" value="NZ_JAAIVJ010000011.1"/>
</dbReference>